<dbReference type="SUPFAM" id="SSF69318">
    <property type="entry name" value="Integrin alpha N-terminal domain"/>
    <property type="match status" value="1"/>
</dbReference>
<dbReference type="AlphaFoldDB" id="A0A673IKR6"/>
<dbReference type="PANTHER" id="PTHR16317:SF1">
    <property type="entry name" value="KICSTOR COMPLEX PROTEIN ITFG2"/>
    <property type="match status" value="1"/>
</dbReference>
<dbReference type="InterPro" id="IPR031793">
    <property type="entry name" value="KICSTOR_ITFG2"/>
</dbReference>
<evidence type="ECO:0000313" key="1">
    <source>
        <dbReference type="Ensembl" id="ENSSRHP00000038133.1"/>
    </source>
</evidence>
<proteinExistence type="predicted"/>
<name>A0A673IKR6_9TELE</name>
<sequence>MRSVSYVQRVSLDFTGTIFPHAICLGDADNDLLNELVVGDTSGKLYIYKNDDCKPWITRTCVGMLTCVGVGDVCNKGRVRLSFSLFFPLQGKGWWYHGIMMVLADKTIVLISEHCIHVVTTDFYFETIKPEQIMCICLYWMGSVAQI</sequence>
<dbReference type="InterPro" id="IPR028994">
    <property type="entry name" value="Integrin_alpha_N"/>
</dbReference>
<reference evidence="1" key="1">
    <citation type="submission" date="2025-08" db="UniProtKB">
        <authorList>
            <consortium name="Ensembl"/>
        </authorList>
    </citation>
    <scope>IDENTIFICATION</scope>
</reference>
<dbReference type="GO" id="GO:0140007">
    <property type="term" value="C:KICSTOR complex"/>
    <property type="evidence" value="ECO:0007669"/>
    <property type="project" value="TreeGrafter"/>
</dbReference>
<evidence type="ECO:0000313" key="2">
    <source>
        <dbReference type="Proteomes" id="UP000472270"/>
    </source>
</evidence>
<keyword evidence="2" id="KW-1185">Reference proteome</keyword>
<dbReference type="Ensembl" id="ENSSRHT00000039227.1">
    <property type="protein sequence ID" value="ENSSRHP00000038133.1"/>
    <property type="gene ID" value="ENSSRHG00000019487.1"/>
</dbReference>
<accession>A0A673IKR6</accession>
<dbReference type="GO" id="GO:0032006">
    <property type="term" value="P:regulation of TOR signaling"/>
    <property type="evidence" value="ECO:0007669"/>
    <property type="project" value="TreeGrafter"/>
</dbReference>
<dbReference type="PANTHER" id="PTHR16317">
    <property type="entry name" value="INTEGRIN ALPHA REPEAT DOMAIN-CONTAINING"/>
    <property type="match status" value="1"/>
</dbReference>
<dbReference type="Proteomes" id="UP000472270">
    <property type="component" value="Unassembled WGS sequence"/>
</dbReference>
<reference evidence="1" key="2">
    <citation type="submission" date="2025-09" db="UniProtKB">
        <authorList>
            <consortium name="Ensembl"/>
        </authorList>
    </citation>
    <scope>IDENTIFICATION</scope>
</reference>
<dbReference type="Pfam" id="PF15907">
    <property type="entry name" value="Itfg2"/>
    <property type="match status" value="1"/>
</dbReference>
<protein>
    <recommendedName>
        <fullName evidence="3">Integrin alpha FG-GAP repeat containing 2</fullName>
    </recommendedName>
</protein>
<evidence type="ECO:0008006" key="3">
    <source>
        <dbReference type="Google" id="ProtNLM"/>
    </source>
</evidence>
<organism evidence="1 2">
    <name type="scientific">Sinocyclocheilus rhinocerous</name>
    <dbReference type="NCBI Taxonomy" id="307959"/>
    <lineage>
        <taxon>Eukaryota</taxon>
        <taxon>Metazoa</taxon>
        <taxon>Chordata</taxon>
        <taxon>Craniata</taxon>
        <taxon>Vertebrata</taxon>
        <taxon>Euteleostomi</taxon>
        <taxon>Actinopterygii</taxon>
        <taxon>Neopterygii</taxon>
        <taxon>Teleostei</taxon>
        <taxon>Ostariophysi</taxon>
        <taxon>Cypriniformes</taxon>
        <taxon>Cyprinidae</taxon>
        <taxon>Cyprininae</taxon>
        <taxon>Sinocyclocheilus</taxon>
    </lineage>
</organism>